<dbReference type="EMBL" id="LWDX02064210">
    <property type="protein sequence ID" value="OEL16062.1"/>
    <property type="molecule type" value="Genomic_DNA"/>
</dbReference>
<dbReference type="OrthoDB" id="695252at2759"/>
<accession>A0A1E5UT20</accession>
<dbReference type="Proteomes" id="UP000095767">
    <property type="component" value="Unassembled WGS sequence"/>
</dbReference>
<keyword evidence="3" id="KW-1185">Reference proteome</keyword>
<dbReference type="InterPro" id="IPR012871">
    <property type="entry name" value="DUF1668_ORYSA"/>
</dbReference>
<organism evidence="2 3">
    <name type="scientific">Dichanthelium oligosanthes</name>
    <dbReference type="NCBI Taxonomy" id="888268"/>
    <lineage>
        <taxon>Eukaryota</taxon>
        <taxon>Viridiplantae</taxon>
        <taxon>Streptophyta</taxon>
        <taxon>Embryophyta</taxon>
        <taxon>Tracheophyta</taxon>
        <taxon>Spermatophyta</taxon>
        <taxon>Magnoliopsida</taxon>
        <taxon>Liliopsida</taxon>
        <taxon>Poales</taxon>
        <taxon>Poaceae</taxon>
        <taxon>PACMAD clade</taxon>
        <taxon>Panicoideae</taxon>
        <taxon>Panicodae</taxon>
        <taxon>Paniceae</taxon>
        <taxon>Dichantheliinae</taxon>
        <taxon>Dichanthelium</taxon>
    </lineage>
</organism>
<proteinExistence type="predicted"/>
<evidence type="ECO:0000313" key="2">
    <source>
        <dbReference type="EMBL" id="OEL16062.1"/>
    </source>
</evidence>
<sequence>MLSGSDNSARTDRDPTRLPEPAAFRFVAPAPNTRSVATGSDIVVVSSGGGETEAPPTLVYDTGAAALAIGPPLPGHIAGPIVAVAGGGDALYALTTLGAGLPLALEAFSWSPCTRDTDEPWLRRHEWSWKSVVAPPPPFAPGDAHVVSYAAHPDGCSVFVSTRDGGREDTCSFDAERREWTRPGAWALPFRGQGHYDRELDAWVGLDAEPGYVCACQVASAARTPQCRRSLTGWRRSCSLAGEEGTRSGATLAYMGDGKFCLVESVACEDVDDCDGRRVVRVTMFGL</sequence>
<gene>
    <name evidence="2" type="ORF">BAE44_0022917</name>
</gene>
<name>A0A1E5UT20_9POAL</name>
<evidence type="ECO:0000256" key="1">
    <source>
        <dbReference type="SAM" id="MobiDB-lite"/>
    </source>
</evidence>
<comment type="caution">
    <text evidence="2">The sequence shown here is derived from an EMBL/GenBank/DDBJ whole genome shotgun (WGS) entry which is preliminary data.</text>
</comment>
<feature type="region of interest" description="Disordered" evidence="1">
    <location>
        <begin position="1"/>
        <end position="21"/>
    </location>
</feature>
<evidence type="ECO:0008006" key="4">
    <source>
        <dbReference type="Google" id="ProtNLM"/>
    </source>
</evidence>
<dbReference type="PANTHER" id="PTHR33085">
    <property type="entry name" value="OS12G0113100 PROTEIN-RELATED"/>
    <property type="match status" value="1"/>
</dbReference>
<reference evidence="2 3" key="1">
    <citation type="submission" date="2016-09" db="EMBL/GenBank/DDBJ databases">
        <title>The draft genome of Dichanthelium oligosanthes: A C3 panicoid grass species.</title>
        <authorList>
            <person name="Studer A.J."/>
            <person name="Schnable J.C."/>
            <person name="Brutnell T.P."/>
        </authorList>
    </citation>
    <scope>NUCLEOTIDE SEQUENCE [LARGE SCALE GENOMIC DNA]</scope>
    <source>
        <strain evidence="3">cv. Kellogg 1175</strain>
        <tissue evidence="2">Leaf</tissue>
    </source>
</reference>
<evidence type="ECO:0000313" key="3">
    <source>
        <dbReference type="Proteomes" id="UP000095767"/>
    </source>
</evidence>
<dbReference type="PANTHER" id="PTHR33085:SF47">
    <property type="entry name" value="OS02G0513400 PROTEIN"/>
    <property type="match status" value="1"/>
</dbReference>
<dbReference type="Pfam" id="PF07893">
    <property type="entry name" value="DUF1668"/>
    <property type="match status" value="1"/>
</dbReference>
<dbReference type="AlphaFoldDB" id="A0A1E5UT20"/>
<protein>
    <recommendedName>
        <fullName evidence="4">F-box/kelch-repeat protein</fullName>
    </recommendedName>
</protein>